<reference evidence="5 6" key="1">
    <citation type="journal article" date="2019" name="Int. J. Syst. Evol. Microbiol.">
        <title>The Global Catalogue of Microorganisms (GCM) 10K type strain sequencing project: providing services to taxonomists for standard genome sequencing and annotation.</title>
        <authorList>
            <consortium name="The Broad Institute Genomics Platform"/>
            <consortium name="The Broad Institute Genome Sequencing Center for Infectious Disease"/>
            <person name="Wu L."/>
            <person name="Ma J."/>
        </authorList>
    </citation>
    <scope>NUCLEOTIDE SEQUENCE [LARGE SCALE GENOMIC DNA]</scope>
    <source>
        <strain evidence="5 6">JCM 15896</strain>
    </source>
</reference>
<evidence type="ECO:0000313" key="5">
    <source>
        <dbReference type="EMBL" id="GAA0854080.1"/>
    </source>
</evidence>
<feature type="domain" description="Beta-lactamase-related" evidence="4">
    <location>
        <begin position="49"/>
        <end position="350"/>
    </location>
</feature>
<dbReference type="Proteomes" id="UP001500359">
    <property type="component" value="Unassembled WGS sequence"/>
</dbReference>
<protein>
    <recommendedName>
        <fullName evidence="4">Beta-lactamase-related domain-containing protein</fullName>
    </recommendedName>
</protein>
<organism evidence="5 6">
    <name type="scientific">Aliiglaciecola litoralis</name>
    <dbReference type="NCBI Taxonomy" id="582857"/>
    <lineage>
        <taxon>Bacteria</taxon>
        <taxon>Pseudomonadati</taxon>
        <taxon>Pseudomonadota</taxon>
        <taxon>Gammaproteobacteria</taxon>
        <taxon>Alteromonadales</taxon>
        <taxon>Alteromonadaceae</taxon>
        <taxon>Aliiglaciecola</taxon>
    </lineage>
</organism>
<accession>A0ABN1LEC8</accession>
<dbReference type="InterPro" id="IPR001466">
    <property type="entry name" value="Beta-lactam-related"/>
</dbReference>
<comment type="subcellular location">
    <subcellularLocation>
        <location evidence="1">Membrane</location>
    </subcellularLocation>
</comment>
<dbReference type="PANTHER" id="PTHR46825">
    <property type="entry name" value="D-ALANYL-D-ALANINE-CARBOXYPEPTIDASE/ENDOPEPTIDASE AMPH"/>
    <property type="match status" value="1"/>
</dbReference>
<keyword evidence="6" id="KW-1185">Reference proteome</keyword>
<evidence type="ECO:0000313" key="6">
    <source>
        <dbReference type="Proteomes" id="UP001500359"/>
    </source>
</evidence>
<sequence length="557" mass="62963">MKQGKLMKVLLSFTLFIALSSANTQATNLPSPQQLEQHIKSLVPEVVTDSTPGFVVGVYRGGQLIYGKGFGLANLSYKIPNDISLVYNIGSTTKQFIGYGFAMLHVQGKLDLDTPVHELLDDWPQFEHTVTVRHLLTHTSGYREAYTTSNIVGRYIGVDRLSREECLEVIRRQPKLEFTPGSKFVYNSTAWVVLAEIMEKVTGSAADVWVTENILKPLKMNDTQIETNVGQVIKDGAESYYLSPDDKLINAKSNRAIFGASDIYTNIKDMGQWFANFKSAEVGSEQARELFLTSFQLNSGYDSQYALGIFVNQYKGLKRYTHGGAHEAFLTQFSYFPEHDLGIFIVSNFGRRKSISDTDIADFMLGDFMSEDIQAKSLITSTEAELTPFTGLFVSDSYNSVVKLGVKDNSLMWDGKHQLLQTTSTSFQTQSGDSNLTFSGDSAEYDTLILINRWKTKFNRVEPWEPTSEELKQYSGNYWSKELEAAYEVSVVDQKLKINHRWADEMILKPVTQDFFSNGWLHLRFDRNDNNQIMQISVNSSRTVDIILDKVDKPLSR</sequence>
<comment type="caution">
    <text evidence="5">The sequence shown here is derived from an EMBL/GenBank/DDBJ whole genome shotgun (WGS) entry which is preliminary data.</text>
</comment>
<proteinExistence type="predicted"/>
<dbReference type="Pfam" id="PF00144">
    <property type="entry name" value="Beta-lactamase"/>
    <property type="match status" value="1"/>
</dbReference>
<evidence type="ECO:0000256" key="3">
    <source>
        <dbReference type="SAM" id="SignalP"/>
    </source>
</evidence>
<gene>
    <name evidence="5" type="ORF">GCM10009114_08610</name>
</gene>
<evidence type="ECO:0000259" key="4">
    <source>
        <dbReference type="Pfam" id="PF00144"/>
    </source>
</evidence>
<dbReference type="InterPro" id="IPR050491">
    <property type="entry name" value="AmpC-like"/>
</dbReference>
<dbReference type="SUPFAM" id="SSF56601">
    <property type="entry name" value="beta-lactamase/transpeptidase-like"/>
    <property type="match status" value="1"/>
</dbReference>
<evidence type="ECO:0000256" key="2">
    <source>
        <dbReference type="ARBA" id="ARBA00023136"/>
    </source>
</evidence>
<keyword evidence="2" id="KW-0472">Membrane</keyword>
<evidence type="ECO:0000256" key="1">
    <source>
        <dbReference type="ARBA" id="ARBA00004370"/>
    </source>
</evidence>
<dbReference type="EMBL" id="BAAAFD010000002">
    <property type="protein sequence ID" value="GAA0854080.1"/>
    <property type="molecule type" value="Genomic_DNA"/>
</dbReference>
<keyword evidence="3" id="KW-0732">Signal</keyword>
<dbReference type="InterPro" id="IPR012338">
    <property type="entry name" value="Beta-lactam/transpept-like"/>
</dbReference>
<feature type="signal peptide" evidence="3">
    <location>
        <begin position="1"/>
        <end position="26"/>
    </location>
</feature>
<dbReference type="PANTHER" id="PTHR46825:SF11">
    <property type="entry name" value="PENICILLIN-BINDING PROTEIN 4"/>
    <property type="match status" value="1"/>
</dbReference>
<dbReference type="Gene3D" id="3.40.710.10">
    <property type="entry name" value="DD-peptidase/beta-lactamase superfamily"/>
    <property type="match status" value="1"/>
</dbReference>
<feature type="chain" id="PRO_5045274843" description="Beta-lactamase-related domain-containing protein" evidence="3">
    <location>
        <begin position="27"/>
        <end position="557"/>
    </location>
</feature>
<name>A0ABN1LEC8_9ALTE</name>